<sequence length="121" mass="13128">STSYIFNSETGTSYAVNAEVSYASNSETGTSYIVNAEVSTLCIVIFEQAANIKSSTSYAKASTASAFNAEFGFSYMVNVQTNTSCMIDIETNTFCENAVYDDATTKEIDNIDISNTIYEVM</sequence>
<reference evidence="1 2" key="1">
    <citation type="submission" date="2021-06" db="EMBL/GenBank/DDBJ databases">
        <authorList>
            <person name="Kallberg Y."/>
            <person name="Tangrot J."/>
            <person name="Rosling A."/>
        </authorList>
    </citation>
    <scope>NUCLEOTIDE SEQUENCE [LARGE SCALE GENOMIC DNA]</scope>
    <source>
        <strain evidence="1 2">120-4 pot B 10/14</strain>
    </source>
</reference>
<dbReference type="EMBL" id="CAJVQB010134671">
    <property type="protein sequence ID" value="CAG8854200.1"/>
    <property type="molecule type" value="Genomic_DNA"/>
</dbReference>
<feature type="non-terminal residue" evidence="1">
    <location>
        <position position="121"/>
    </location>
</feature>
<accession>A0ABN7XHE7</accession>
<dbReference type="Proteomes" id="UP000789901">
    <property type="component" value="Unassembled WGS sequence"/>
</dbReference>
<evidence type="ECO:0000313" key="1">
    <source>
        <dbReference type="EMBL" id="CAG8854200.1"/>
    </source>
</evidence>
<gene>
    <name evidence="1" type="ORF">GMARGA_LOCUS43021</name>
</gene>
<evidence type="ECO:0000313" key="2">
    <source>
        <dbReference type="Proteomes" id="UP000789901"/>
    </source>
</evidence>
<feature type="non-terminal residue" evidence="1">
    <location>
        <position position="1"/>
    </location>
</feature>
<name>A0ABN7XHE7_GIGMA</name>
<keyword evidence="2" id="KW-1185">Reference proteome</keyword>
<proteinExistence type="predicted"/>
<comment type="caution">
    <text evidence="1">The sequence shown here is derived from an EMBL/GenBank/DDBJ whole genome shotgun (WGS) entry which is preliminary data.</text>
</comment>
<organism evidence="1 2">
    <name type="scientific">Gigaspora margarita</name>
    <dbReference type="NCBI Taxonomy" id="4874"/>
    <lineage>
        <taxon>Eukaryota</taxon>
        <taxon>Fungi</taxon>
        <taxon>Fungi incertae sedis</taxon>
        <taxon>Mucoromycota</taxon>
        <taxon>Glomeromycotina</taxon>
        <taxon>Glomeromycetes</taxon>
        <taxon>Diversisporales</taxon>
        <taxon>Gigasporaceae</taxon>
        <taxon>Gigaspora</taxon>
    </lineage>
</organism>
<protein>
    <submittedName>
        <fullName evidence="1">14303_t:CDS:1</fullName>
    </submittedName>
</protein>